<evidence type="ECO:0000259" key="3">
    <source>
        <dbReference type="Pfam" id="PF14616"/>
    </source>
</evidence>
<evidence type="ECO:0000313" key="4">
    <source>
        <dbReference type="EMBL" id="SGZ57134.1"/>
    </source>
</evidence>
<dbReference type="Pfam" id="PF14616">
    <property type="entry name" value="Rua1_C"/>
    <property type="match status" value="1"/>
</dbReference>
<accession>A0A1L0DXV1</accession>
<dbReference type="InterPro" id="IPR028012">
    <property type="entry name" value="Rua1_C"/>
</dbReference>
<evidence type="ECO:0000313" key="5">
    <source>
        <dbReference type="Proteomes" id="UP000182334"/>
    </source>
</evidence>
<name>A0A1L0DXV1_9ASCO</name>
<feature type="region of interest" description="Disordered" evidence="2">
    <location>
        <begin position="651"/>
        <end position="670"/>
    </location>
</feature>
<feature type="coiled-coil region" evidence="1">
    <location>
        <begin position="563"/>
        <end position="590"/>
    </location>
</feature>
<protein>
    <submittedName>
        <fullName evidence="4">CIC11C00000003956</fullName>
    </submittedName>
</protein>
<feature type="domain" description="Transcription regulator Rua1 C-terminal" evidence="3">
    <location>
        <begin position="758"/>
        <end position="883"/>
    </location>
</feature>
<sequence>MSAQDDLRSLFSDFSDNDLVIDQIDAELNEALREQLANESASAAVVKYPLPDYSVALQPTALHPNDPLSVDELAWFQFPKMSEPITEPTNNFQPVPTMQPIEIKPIPGSTEPNPDTLAATYLLLEIFPSSPNEVFSEFMNLNTPVETTLKPSTNSFTYNFFGEDVGSKLVPLCDSTKLSPHDQPVPIFTKVSTEPPVPMEPATMDPKDSFVPFFNGGFDTVEFEQFCIGESLPVSGLKNTELALPLDADALIPLFGETSFLNTENITDDMLVDPHNNASATIRNNEPCDYTHSPDFNITWEEEKEAKLSANKIDFSEQTQAAFKAQQVASPLDLMDDIFAEIGFFPGLYPQTDAINFSKGANDPLIVPIQDNIYSQQFSDQTLCAQDYIEQYSYPEANQNAFGEDTLVDLEGAIAEPQPSEVTVGKIDELSLQQSVNSFTTVKKVPRPKEALVFIHRRRPNTFRPRSIKHMAVKSQNLAKADLSTLTKSAGSKATTTATKLERINDVSKPINYTYTDARVMKSNAAKFKRLSSVPRASQARVIKQISEAAEAQAAAKAAVQALAVAQTHADEAAKAAEAAERQLYDAQNHANQQFTYDTCQNDYQPLQFSQHYHRLISQNGVLSQNYGNQSLSYPQAQDGYSGDQTPVQFHHKIDPPRKKPKTSGKARSWSPRIKPELEYPLESIPYYIEDASQLTNNARALELNPGQHRDKCIELYEGQKKRELQTIVRTRYVRDKNAFLNLKHKDVFYEYNDYFDVSRPYQQQFTRVELEDGSPKNETRCALCAYCEHPSFFELKNLCYAQHMSHLHGIYTDDYLAPNPVQAGRYAVAKNANPNRKTIARVREHECVVCPVCYNLSEVRCWSSTSKHKPLLNYLRHFKECHRIGRQKSTFFDGYSY</sequence>
<dbReference type="EMBL" id="LT635761">
    <property type="protein sequence ID" value="SGZ57134.1"/>
    <property type="molecule type" value="Genomic_DNA"/>
</dbReference>
<keyword evidence="5" id="KW-1185">Reference proteome</keyword>
<dbReference type="OrthoDB" id="4096316at2759"/>
<organism evidence="4 5">
    <name type="scientific">Sungouiella intermedia</name>
    <dbReference type="NCBI Taxonomy" id="45354"/>
    <lineage>
        <taxon>Eukaryota</taxon>
        <taxon>Fungi</taxon>
        <taxon>Dikarya</taxon>
        <taxon>Ascomycota</taxon>
        <taxon>Saccharomycotina</taxon>
        <taxon>Pichiomycetes</taxon>
        <taxon>Metschnikowiaceae</taxon>
        <taxon>Sungouiella</taxon>
    </lineage>
</organism>
<gene>
    <name evidence="4" type="ORF">SAMEA4029010_CIC11G00000003956</name>
</gene>
<evidence type="ECO:0000256" key="1">
    <source>
        <dbReference type="SAM" id="Coils"/>
    </source>
</evidence>
<reference evidence="4 5" key="1">
    <citation type="submission" date="2016-10" db="EMBL/GenBank/DDBJ databases">
        <authorList>
            <person name="de Groot N.N."/>
        </authorList>
    </citation>
    <scope>NUCLEOTIDE SEQUENCE [LARGE SCALE GENOMIC DNA]</scope>
    <source>
        <strain evidence="4 5">CBS 141442</strain>
    </source>
</reference>
<evidence type="ECO:0000256" key="2">
    <source>
        <dbReference type="SAM" id="MobiDB-lite"/>
    </source>
</evidence>
<dbReference type="AlphaFoldDB" id="A0A1L0DXV1"/>
<keyword evidence="1" id="KW-0175">Coiled coil</keyword>
<dbReference type="Proteomes" id="UP000182334">
    <property type="component" value="Chromosome VI"/>
</dbReference>
<proteinExistence type="predicted"/>